<gene>
    <name evidence="2" type="ORF">D8674_037557</name>
</gene>
<proteinExistence type="predicted"/>
<organism evidence="2 3">
    <name type="scientific">Pyrus ussuriensis x Pyrus communis</name>
    <dbReference type="NCBI Taxonomy" id="2448454"/>
    <lineage>
        <taxon>Eukaryota</taxon>
        <taxon>Viridiplantae</taxon>
        <taxon>Streptophyta</taxon>
        <taxon>Embryophyta</taxon>
        <taxon>Tracheophyta</taxon>
        <taxon>Spermatophyta</taxon>
        <taxon>Magnoliopsida</taxon>
        <taxon>eudicotyledons</taxon>
        <taxon>Gunneridae</taxon>
        <taxon>Pentapetalae</taxon>
        <taxon>rosids</taxon>
        <taxon>fabids</taxon>
        <taxon>Rosales</taxon>
        <taxon>Rosaceae</taxon>
        <taxon>Amygdaloideae</taxon>
        <taxon>Maleae</taxon>
        <taxon>Pyrus</taxon>
    </lineage>
</organism>
<evidence type="ECO:0000256" key="1">
    <source>
        <dbReference type="SAM" id="Coils"/>
    </source>
</evidence>
<evidence type="ECO:0000313" key="3">
    <source>
        <dbReference type="Proteomes" id="UP000327157"/>
    </source>
</evidence>
<protein>
    <submittedName>
        <fullName evidence="2">Uncharacterized protein</fullName>
    </submittedName>
</protein>
<keyword evidence="1" id="KW-0175">Coiled coil</keyword>
<evidence type="ECO:0000313" key="2">
    <source>
        <dbReference type="EMBL" id="KAB2604266.1"/>
    </source>
</evidence>
<dbReference type="OrthoDB" id="10426194at2759"/>
<dbReference type="EMBL" id="SMOL01000633">
    <property type="protein sequence ID" value="KAB2604266.1"/>
    <property type="molecule type" value="Genomic_DNA"/>
</dbReference>
<feature type="coiled-coil region" evidence="1">
    <location>
        <begin position="78"/>
        <end position="105"/>
    </location>
</feature>
<name>A0A5N5FMC3_9ROSA</name>
<comment type="caution">
    <text evidence="2">The sequence shown here is derived from an EMBL/GenBank/DDBJ whole genome shotgun (WGS) entry which is preliminary data.</text>
</comment>
<dbReference type="Proteomes" id="UP000327157">
    <property type="component" value="Unassembled WGS sequence"/>
</dbReference>
<reference evidence="2 3" key="1">
    <citation type="submission" date="2019-09" db="EMBL/GenBank/DDBJ databases">
        <authorList>
            <person name="Ou C."/>
        </authorList>
    </citation>
    <scope>NUCLEOTIDE SEQUENCE [LARGE SCALE GENOMIC DNA]</scope>
    <source>
        <strain evidence="2">S2</strain>
        <tissue evidence="2">Leaf</tissue>
    </source>
</reference>
<dbReference type="AlphaFoldDB" id="A0A5N5FMC3"/>
<keyword evidence="3" id="KW-1185">Reference proteome</keyword>
<sequence>MEHTGEEGDLNSSSKRKYKEEAGSIPWTDLKVVMHPNRFRFVNNCLAGCRATVDELVEPLAENESDHDRMMRLSAYVMIEYDDKLQEVERCKAKLQENNQFVDNTRKTSKALIEAVQLKDQTMKQLKRRNCENLRLKKQLEATILKASEVKRKVEELKNNLPVERYCCARVLMLPGLPPCHQASLRPRGST</sequence>
<accession>A0A5N5FMC3</accession>
<reference evidence="2 3" key="2">
    <citation type="submission" date="2019-11" db="EMBL/GenBank/DDBJ databases">
        <title>A de novo genome assembly of a pear dwarfing rootstock.</title>
        <authorList>
            <person name="Wang F."/>
            <person name="Wang J."/>
            <person name="Li S."/>
            <person name="Zhang Y."/>
            <person name="Fang M."/>
            <person name="Ma L."/>
            <person name="Zhao Y."/>
            <person name="Jiang S."/>
        </authorList>
    </citation>
    <scope>NUCLEOTIDE SEQUENCE [LARGE SCALE GENOMIC DNA]</scope>
    <source>
        <strain evidence="2">S2</strain>
        <tissue evidence="2">Leaf</tissue>
    </source>
</reference>